<protein>
    <submittedName>
        <fullName evidence="3">Oxidoreductase molybdopterin binding domain-containing protein</fullName>
    </submittedName>
</protein>
<evidence type="ECO:0000259" key="2">
    <source>
        <dbReference type="Pfam" id="PF00174"/>
    </source>
</evidence>
<dbReference type="OrthoDB" id="482420at2"/>
<feature type="domain" description="Oxidoreductase molybdopterin-binding" evidence="2">
    <location>
        <begin position="62"/>
        <end position="143"/>
    </location>
</feature>
<dbReference type="InterPro" id="IPR036374">
    <property type="entry name" value="OxRdtase_Mopterin-bd_sf"/>
</dbReference>
<proteinExistence type="predicted"/>
<dbReference type="Gene3D" id="3.90.420.10">
    <property type="entry name" value="Oxidoreductase, molybdopterin-binding domain"/>
    <property type="match status" value="1"/>
</dbReference>
<accession>A0A1H6HUT2</accession>
<name>A0A1H6HUT2_CHRCI</name>
<dbReference type="InterPro" id="IPR000572">
    <property type="entry name" value="OxRdtase_Mopterin-bd_dom"/>
</dbReference>
<keyword evidence="1" id="KW-0732">Signal</keyword>
<evidence type="ECO:0000313" key="3">
    <source>
        <dbReference type="EMBL" id="SEH37889.1"/>
    </source>
</evidence>
<organism evidence="3 4">
    <name type="scientific">Chryseobacterium culicis</name>
    <dbReference type="NCBI Taxonomy" id="680127"/>
    <lineage>
        <taxon>Bacteria</taxon>
        <taxon>Pseudomonadati</taxon>
        <taxon>Bacteroidota</taxon>
        <taxon>Flavobacteriia</taxon>
        <taxon>Flavobacteriales</taxon>
        <taxon>Weeksellaceae</taxon>
        <taxon>Chryseobacterium group</taxon>
        <taxon>Chryseobacterium</taxon>
    </lineage>
</organism>
<dbReference type="STRING" id="680127.SAMN05421593_3520"/>
<evidence type="ECO:0000256" key="1">
    <source>
        <dbReference type="SAM" id="SignalP"/>
    </source>
</evidence>
<dbReference type="Pfam" id="PF00174">
    <property type="entry name" value="Oxidored_molyb"/>
    <property type="match status" value="1"/>
</dbReference>
<evidence type="ECO:0000313" key="4">
    <source>
        <dbReference type="Proteomes" id="UP000198561"/>
    </source>
</evidence>
<dbReference type="Proteomes" id="UP000198561">
    <property type="component" value="Unassembled WGS sequence"/>
</dbReference>
<reference evidence="3 4" key="1">
    <citation type="submission" date="2016-10" db="EMBL/GenBank/DDBJ databases">
        <authorList>
            <person name="de Groot N.N."/>
        </authorList>
    </citation>
    <scope>NUCLEOTIDE SEQUENCE [LARGE SCALE GENOMIC DNA]</scope>
    <source>
        <strain evidence="3 4">DSM 23031</strain>
    </source>
</reference>
<feature type="chain" id="PRO_5011720121" evidence="1">
    <location>
        <begin position="21"/>
        <end position="164"/>
    </location>
</feature>
<sequence>MSVKKLLFLSAFSLCSIVSAQTGFTLKISGEAATPLELRLSDLSKMTRKEAVMKDKEGNPHTFTGVPVIEILEKAGVPSGKALHGKDNLSKYVVIKSSDGYQVLFSLAELDPSIQNKNVIIADTIDGKPLPEGKGPLRMIAEGEKKPARSSYQVTEIVIGSSKQ</sequence>
<dbReference type="AlphaFoldDB" id="A0A1H6HUT2"/>
<dbReference type="EMBL" id="FNWQ01000004">
    <property type="protein sequence ID" value="SEH37889.1"/>
    <property type="molecule type" value="Genomic_DNA"/>
</dbReference>
<dbReference type="RefSeq" id="WP_089694069.1">
    <property type="nucleotide sequence ID" value="NZ_DALZIY010000005.1"/>
</dbReference>
<feature type="signal peptide" evidence="1">
    <location>
        <begin position="1"/>
        <end position="20"/>
    </location>
</feature>
<dbReference type="SUPFAM" id="SSF56524">
    <property type="entry name" value="Oxidoreductase molybdopterin-binding domain"/>
    <property type="match status" value="1"/>
</dbReference>
<gene>
    <name evidence="3" type="ORF">SAMN05421593_3520</name>
</gene>